<comment type="caution">
    <text evidence="2">The sequence shown here is derived from an EMBL/GenBank/DDBJ whole genome shotgun (WGS) entry which is preliminary data.</text>
</comment>
<feature type="region of interest" description="Disordered" evidence="1">
    <location>
        <begin position="54"/>
        <end position="92"/>
    </location>
</feature>
<dbReference type="Proteomes" id="UP000176101">
    <property type="component" value="Unassembled WGS sequence"/>
</dbReference>
<gene>
    <name evidence="2" type="ORF">AN216_01160</name>
</gene>
<name>A0A1E7KPP7_9ACTN</name>
<organism evidence="2 3">
    <name type="scientific">Streptomyces oceani</name>
    <dbReference type="NCBI Taxonomy" id="1075402"/>
    <lineage>
        <taxon>Bacteria</taxon>
        <taxon>Bacillati</taxon>
        <taxon>Actinomycetota</taxon>
        <taxon>Actinomycetes</taxon>
        <taxon>Kitasatosporales</taxon>
        <taxon>Streptomycetaceae</taxon>
        <taxon>Streptomyces</taxon>
    </lineage>
</organism>
<evidence type="ECO:0000256" key="1">
    <source>
        <dbReference type="SAM" id="MobiDB-lite"/>
    </source>
</evidence>
<dbReference type="EMBL" id="LJGU01000091">
    <property type="protein sequence ID" value="OEV05910.1"/>
    <property type="molecule type" value="Genomic_DNA"/>
</dbReference>
<reference evidence="2 3" key="1">
    <citation type="journal article" date="2016" name="Front. Microbiol.">
        <title>Comparative Genomics Analysis of Streptomyces Species Reveals Their Adaptation to the Marine Environment and Their Diversity at the Genomic Level.</title>
        <authorList>
            <person name="Tian X."/>
            <person name="Zhang Z."/>
            <person name="Yang T."/>
            <person name="Chen M."/>
            <person name="Li J."/>
            <person name="Chen F."/>
            <person name="Yang J."/>
            <person name="Li W."/>
            <person name="Zhang B."/>
            <person name="Zhang Z."/>
            <person name="Wu J."/>
            <person name="Zhang C."/>
            <person name="Long L."/>
            <person name="Xiao J."/>
        </authorList>
    </citation>
    <scope>NUCLEOTIDE SEQUENCE [LARGE SCALE GENOMIC DNA]</scope>
    <source>
        <strain evidence="2 3">SCSIO 02100</strain>
    </source>
</reference>
<sequence>MAALLWLLIPLAGAVLASVWGGMAARRRTLVPDAVGVAAYDRFRRAMEAAVPASGGANAADTSLGTLPAADPRAPTAADALAATDGPAREAR</sequence>
<evidence type="ECO:0000313" key="2">
    <source>
        <dbReference type="EMBL" id="OEV05910.1"/>
    </source>
</evidence>
<feature type="compositionally biased region" description="Low complexity" evidence="1">
    <location>
        <begin position="54"/>
        <end position="86"/>
    </location>
</feature>
<dbReference type="OrthoDB" id="3873200at2"/>
<proteinExistence type="predicted"/>
<accession>A0A1E7KPP7</accession>
<protein>
    <submittedName>
        <fullName evidence="2">Uncharacterized protein</fullName>
    </submittedName>
</protein>
<evidence type="ECO:0000313" key="3">
    <source>
        <dbReference type="Proteomes" id="UP000176101"/>
    </source>
</evidence>
<keyword evidence="3" id="KW-1185">Reference proteome</keyword>
<dbReference type="STRING" id="1075402.AN216_01160"/>
<dbReference type="AlphaFoldDB" id="A0A1E7KPP7"/>
<dbReference type="RefSeq" id="WP_070194670.1">
    <property type="nucleotide sequence ID" value="NZ_LJGU01000091.1"/>
</dbReference>